<dbReference type="Proteomes" id="UP000323567">
    <property type="component" value="Unassembled WGS sequence"/>
</dbReference>
<comment type="caution">
    <text evidence="12">The sequence shown here is derived from an EMBL/GenBank/DDBJ whole genome shotgun (WGS) entry which is preliminary data.</text>
</comment>
<evidence type="ECO:0000256" key="6">
    <source>
        <dbReference type="ARBA" id="ARBA00023239"/>
    </source>
</evidence>
<dbReference type="Gene3D" id="2.70.98.10">
    <property type="match status" value="1"/>
</dbReference>
<dbReference type="SUPFAM" id="SSF49863">
    <property type="entry name" value="Hyaluronate lyase-like, C-terminal domain"/>
    <property type="match status" value="1"/>
</dbReference>
<evidence type="ECO:0000256" key="8">
    <source>
        <dbReference type="SAM" id="SignalP"/>
    </source>
</evidence>
<feature type="domain" description="Polysaccharide lyase family 8 central" evidence="9">
    <location>
        <begin position="365"/>
        <end position="603"/>
    </location>
</feature>
<evidence type="ECO:0000313" key="12">
    <source>
        <dbReference type="EMBL" id="KAA2367544.1"/>
    </source>
</evidence>
<feature type="signal peptide" evidence="8">
    <location>
        <begin position="1"/>
        <end position="20"/>
    </location>
</feature>
<dbReference type="AlphaFoldDB" id="A0A5B3G1Z3"/>
<dbReference type="InterPro" id="IPR008929">
    <property type="entry name" value="Chondroitin_lyas"/>
</dbReference>
<evidence type="ECO:0000256" key="3">
    <source>
        <dbReference type="ARBA" id="ARBA00011245"/>
    </source>
</evidence>
<gene>
    <name evidence="12" type="ORF">F2Y13_11625</name>
</gene>
<evidence type="ECO:0000256" key="7">
    <source>
        <dbReference type="PIRSR" id="PIRSR638970-1"/>
    </source>
</evidence>
<evidence type="ECO:0000256" key="5">
    <source>
        <dbReference type="ARBA" id="ARBA00022837"/>
    </source>
</evidence>
<dbReference type="InterPro" id="IPR038970">
    <property type="entry name" value="Lyase_8"/>
</dbReference>
<organism evidence="12 13">
    <name type="scientific">Alistipes shahii</name>
    <dbReference type="NCBI Taxonomy" id="328814"/>
    <lineage>
        <taxon>Bacteria</taxon>
        <taxon>Pseudomonadati</taxon>
        <taxon>Bacteroidota</taxon>
        <taxon>Bacteroidia</taxon>
        <taxon>Bacteroidales</taxon>
        <taxon>Rikenellaceae</taxon>
        <taxon>Alistipes</taxon>
    </lineage>
</organism>
<feature type="domain" description="Polysaccharide lyase 8 N-terminal alpha-helical" evidence="11">
    <location>
        <begin position="88"/>
        <end position="327"/>
    </location>
</feature>
<reference evidence="12 13" key="1">
    <citation type="journal article" date="2019" name="Nat. Med.">
        <title>A library of human gut bacterial isolates paired with longitudinal multiomics data enables mechanistic microbiome research.</title>
        <authorList>
            <person name="Poyet M."/>
            <person name="Groussin M."/>
            <person name="Gibbons S.M."/>
            <person name="Avila-Pacheco J."/>
            <person name="Jiang X."/>
            <person name="Kearney S.M."/>
            <person name="Perrotta A.R."/>
            <person name="Berdy B."/>
            <person name="Zhao S."/>
            <person name="Lieberman T.D."/>
            <person name="Swanson P.K."/>
            <person name="Smith M."/>
            <person name="Roesemann S."/>
            <person name="Alexander J.E."/>
            <person name="Rich S.A."/>
            <person name="Livny J."/>
            <person name="Vlamakis H."/>
            <person name="Clish C."/>
            <person name="Bullock K."/>
            <person name="Deik A."/>
            <person name="Scott J."/>
            <person name="Pierce K.A."/>
            <person name="Xavier R.J."/>
            <person name="Alm E.J."/>
        </authorList>
    </citation>
    <scope>NUCLEOTIDE SEQUENCE [LARGE SCALE GENOMIC DNA]</scope>
    <source>
        <strain evidence="12 13">BIOML-A2</strain>
    </source>
</reference>
<dbReference type="InterPro" id="IPR011013">
    <property type="entry name" value="Gal_mutarotase_sf_dom"/>
</dbReference>
<feature type="active site" evidence="7">
    <location>
        <position position="249"/>
    </location>
</feature>
<protein>
    <submittedName>
        <fullName evidence="12">Sugar lyase</fullName>
    </submittedName>
</protein>
<feature type="chain" id="PRO_5022930249" evidence="8">
    <location>
        <begin position="21"/>
        <end position="681"/>
    </location>
</feature>
<feature type="active site" evidence="7">
    <location>
        <position position="258"/>
    </location>
</feature>
<evidence type="ECO:0000259" key="10">
    <source>
        <dbReference type="Pfam" id="PF02884"/>
    </source>
</evidence>
<dbReference type="GO" id="GO:0005576">
    <property type="term" value="C:extracellular region"/>
    <property type="evidence" value="ECO:0007669"/>
    <property type="project" value="InterPro"/>
</dbReference>
<name>A0A5B3G1Z3_9BACT</name>
<keyword evidence="5" id="KW-0106">Calcium</keyword>
<evidence type="ECO:0000256" key="2">
    <source>
        <dbReference type="ARBA" id="ARBA00006699"/>
    </source>
</evidence>
<dbReference type="Pfam" id="PF02278">
    <property type="entry name" value="Lyase_8"/>
    <property type="match status" value="1"/>
</dbReference>
<comment type="similarity">
    <text evidence="2">Belongs to the polysaccharide lyase 8 family.</text>
</comment>
<evidence type="ECO:0000256" key="4">
    <source>
        <dbReference type="ARBA" id="ARBA00022729"/>
    </source>
</evidence>
<dbReference type="GO" id="GO:0016837">
    <property type="term" value="F:carbon-oxygen lyase activity, acting on polysaccharides"/>
    <property type="evidence" value="ECO:0007669"/>
    <property type="project" value="UniProtKB-ARBA"/>
</dbReference>
<dbReference type="GO" id="GO:0005975">
    <property type="term" value="P:carbohydrate metabolic process"/>
    <property type="evidence" value="ECO:0007669"/>
    <property type="project" value="InterPro"/>
</dbReference>
<dbReference type="SUPFAM" id="SSF48230">
    <property type="entry name" value="Chondroitin AC/alginate lyase"/>
    <property type="match status" value="1"/>
</dbReference>
<evidence type="ECO:0000313" key="13">
    <source>
        <dbReference type="Proteomes" id="UP000323567"/>
    </source>
</evidence>
<comment type="cofactor">
    <cofactor evidence="1">
        <name>Ca(2+)</name>
        <dbReference type="ChEBI" id="CHEBI:29108"/>
    </cofactor>
</comment>
<dbReference type="RefSeq" id="WP_149887637.1">
    <property type="nucleotide sequence ID" value="NZ_DBFCRZ010000066.1"/>
</dbReference>
<comment type="subunit">
    <text evidence="3">Monomer.</text>
</comment>
<dbReference type="Pfam" id="PF08124">
    <property type="entry name" value="Lyase_8_N"/>
    <property type="match status" value="1"/>
</dbReference>
<feature type="domain" description="Polysaccharide lyase family 8 C-terminal" evidence="10">
    <location>
        <begin position="619"/>
        <end position="669"/>
    </location>
</feature>
<evidence type="ECO:0000259" key="11">
    <source>
        <dbReference type="Pfam" id="PF08124"/>
    </source>
</evidence>
<sequence length="681" mass="75729">MNGLRTAFLAALLFLTTARACPAGPLDRVRQAFVDVSVMSYAPDGEATERFVRYSDYGRANDVLLLQLYTSVHLPDGEVRRLLGLFDAGGFWSDIDYDDRTRGRWQPSLHLTRMYALAKLYADPASAWHGDGRIGGLLHKGLAYWYAKKPSSLNWWHGEIGVPKKLAAILLMIRGELSGPELEQGLRIIERSRFGRTGQNKVWLAGNNLMRGLLTDDEALVAEARDQIAEEIVVTDGEGIQDDWSFHQHGPQIQFGNYGLAYAEGLSFWLRVLDGTPYMFSDAQCAVIEKLMREGICRSIWRGVMDPSFCGRQVFIDSGPGKASSAAVAAENIAALKRPGYRVFRRFAKRILEPENRSDGLRGPRYYDRSDCGIYRTATWYASIRMHSDRTIGFEFTNRENTLANFSADGALLFMQHGREYDNIFAHWDWRMVPGTTAYDDGAPLKCDNSVEARKNRSGHVGGLASGDVLCTTMEIERDGLHALKSAFFFGDLVVALGADIRSSDARIFRITTALDQTHLAGPVTRGGATETSGGLPWVHHDGRGYVSLDGAPIAVSTEIQEGKWDLIDPFYRDRTQRGPVFKCWFGHDPARTGGYAYAFLPCRDAKRTERFARNPSVRILRNDAGCQAVEYGKICCAVVHRAGEYRLGGRTITAPEPAIYLLRGGRTEVRSLPPLNGAAD</sequence>
<proteinExistence type="inferred from homology"/>
<dbReference type="Gene3D" id="1.50.10.100">
    <property type="entry name" value="Chondroitin AC/alginate lyase"/>
    <property type="match status" value="1"/>
</dbReference>
<keyword evidence="4 8" id="KW-0732">Signal</keyword>
<dbReference type="InterPro" id="IPR003159">
    <property type="entry name" value="Lyase_8_central_dom"/>
</dbReference>
<dbReference type="InterPro" id="IPR004103">
    <property type="entry name" value="Lyase_8_C"/>
</dbReference>
<dbReference type="Pfam" id="PF02884">
    <property type="entry name" value="Lyase_8_C"/>
    <property type="match status" value="1"/>
</dbReference>
<dbReference type="PANTHER" id="PTHR38481:SF1">
    <property type="entry name" value="HYALURONATE LYASE"/>
    <property type="match status" value="1"/>
</dbReference>
<dbReference type="InterPro" id="IPR014718">
    <property type="entry name" value="GH-type_carb-bd"/>
</dbReference>
<feature type="active site" evidence="7">
    <location>
        <position position="312"/>
    </location>
</feature>
<evidence type="ECO:0000256" key="1">
    <source>
        <dbReference type="ARBA" id="ARBA00001913"/>
    </source>
</evidence>
<accession>A0A5B3G1Z3</accession>
<keyword evidence="6 12" id="KW-0456">Lyase</keyword>
<dbReference type="EMBL" id="VVXK01000018">
    <property type="protein sequence ID" value="KAA2367544.1"/>
    <property type="molecule type" value="Genomic_DNA"/>
</dbReference>
<dbReference type="InterPro" id="IPR011071">
    <property type="entry name" value="Lyase_8-like_C"/>
</dbReference>
<dbReference type="InterPro" id="IPR012970">
    <property type="entry name" value="Lyase_8_alpha_N"/>
</dbReference>
<dbReference type="SUPFAM" id="SSF74650">
    <property type="entry name" value="Galactose mutarotase-like"/>
    <property type="match status" value="1"/>
</dbReference>
<dbReference type="GO" id="GO:0030246">
    <property type="term" value="F:carbohydrate binding"/>
    <property type="evidence" value="ECO:0007669"/>
    <property type="project" value="InterPro"/>
</dbReference>
<evidence type="ECO:0000259" key="9">
    <source>
        <dbReference type="Pfam" id="PF02278"/>
    </source>
</evidence>
<dbReference type="PANTHER" id="PTHR38481">
    <property type="entry name" value="HYALURONATE LYASE"/>
    <property type="match status" value="1"/>
</dbReference>